<sequence>MNFRILAKILGALLVLESLAMAVCGIFTIIDPLRHSESSPQSLFYGALITAVVGGVMMILGIGKIHKIPRREGVVIVGMGWILSGIFGGLPYVLGEPSMHPADALFESVSGFTTTGSTVMTDIESWPRGILMWRSVTQWLGGLGILVLFVALLSYLGVGSKSLFRNESSFQTGEVSTARIRDTALSLWKVYISITTLCLLGLKFMGLTWYNAISHAFTAVSTGGFSPHNASIGYYSDWGNGWMIELWLSLFMLACSVSFLIWVVIVKKRWKRLKSEEEGKWFSLVCLGSAFLIAFGLAHQNSEGYLEALRHAWFIVVSIASTTGFGTVDYEVWPSYALIILGILMFLGGCSGSTAGGLKLSRLIVFLKTARFEVVKAFRPNKVFPMQVNGNSLGPDARSQIVIFMALYSFIVMISALFMGMLEYSTGIDMETSLGAVLATLPNIGPGFGAVGPTDNFAHFMPATKIFLCLLMILGRLELYAVLVLFIPSLWRKY</sequence>
<dbReference type="OrthoDB" id="9810952at2"/>
<evidence type="ECO:0000256" key="13">
    <source>
        <dbReference type="SAM" id="Phobius"/>
    </source>
</evidence>
<keyword evidence="9 13" id="KW-1133">Transmembrane helix</keyword>
<dbReference type="Pfam" id="PF02386">
    <property type="entry name" value="TrkH"/>
    <property type="match status" value="1"/>
</dbReference>
<keyword evidence="12" id="KW-0479">Metal-binding</keyword>
<keyword evidence="7 13" id="KW-0812">Transmembrane</keyword>
<dbReference type="Proteomes" id="UP000184510">
    <property type="component" value="Unassembled WGS sequence"/>
</dbReference>
<accession>A0A1M6MD51</accession>
<evidence type="ECO:0000256" key="10">
    <source>
        <dbReference type="ARBA" id="ARBA00023065"/>
    </source>
</evidence>
<evidence type="ECO:0000256" key="12">
    <source>
        <dbReference type="PIRSR" id="PIRSR006247-1"/>
    </source>
</evidence>
<feature type="transmembrane region" description="Helical" evidence="13">
    <location>
        <begin position="42"/>
        <end position="62"/>
    </location>
</feature>
<reference evidence="14 15" key="1">
    <citation type="submission" date="2016-11" db="EMBL/GenBank/DDBJ databases">
        <authorList>
            <person name="Jaros S."/>
            <person name="Januszkiewicz K."/>
            <person name="Wedrychowicz H."/>
        </authorList>
    </citation>
    <scope>NUCLEOTIDE SEQUENCE [LARGE SCALE GENOMIC DNA]</scope>
    <source>
        <strain evidence="14 15">DSM 18772</strain>
    </source>
</reference>
<feature type="transmembrane region" description="Helical" evidence="13">
    <location>
        <begin position="466"/>
        <end position="491"/>
    </location>
</feature>
<dbReference type="GO" id="GO:0005886">
    <property type="term" value="C:plasma membrane"/>
    <property type="evidence" value="ECO:0007669"/>
    <property type="project" value="UniProtKB-SubCell"/>
</dbReference>
<dbReference type="AlphaFoldDB" id="A0A1M6MD51"/>
<evidence type="ECO:0000313" key="14">
    <source>
        <dbReference type="EMBL" id="SHJ81388.1"/>
    </source>
</evidence>
<dbReference type="FunCoup" id="A0A1M6MD51">
    <property type="interactions" value="150"/>
</dbReference>
<organism evidence="14 15">
    <name type="scientific">Rubritalea squalenifaciens DSM 18772</name>
    <dbReference type="NCBI Taxonomy" id="1123071"/>
    <lineage>
        <taxon>Bacteria</taxon>
        <taxon>Pseudomonadati</taxon>
        <taxon>Verrucomicrobiota</taxon>
        <taxon>Verrucomicrobiia</taxon>
        <taxon>Verrucomicrobiales</taxon>
        <taxon>Rubritaleaceae</taxon>
        <taxon>Rubritalea</taxon>
    </lineage>
</organism>
<feature type="transmembrane region" description="Helical" evidence="13">
    <location>
        <begin position="74"/>
        <end position="94"/>
    </location>
</feature>
<dbReference type="STRING" id="1123071.SAMN02745181_2693"/>
<evidence type="ECO:0000256" key="9">
    <source>
        <dbReference type="ARBA" id="ARBA00022989"/>
    </source>
</evidence>
<evidence type="ECO:0000256" key="11">
    <source>
        <dbReference type="ARBA" id="ARBA00023136"/>
    </source>
</evidence>
<feature type="binding site" evidence="12">
    <location>
        <position position="443"/>
    </location>
    <ligand>
        <name>K(+)</name>
        <dbReference type="ChEBI" id="CHEBI:29103"/>
    </ligand>
</feature>
<evidence type="ECO:0000256" key="5">
    <source>
        <dbReference type="ARBA" id="ARBA00022519"/>
    </source>
</evidence>
<feature type="binding site" evidence="12">
    <location>
        <position position="323"/>
    </location>
    <ligand>
        <name>K(+)</name>
        <dbReference type="ChEBI" id="CHEBI:29103"/>
    </ligand>
</feature>
<gene>
    <name evidence="14" type="ORF">SAMN02745181_2693</name>
</gene>
<dbReference type="GO" id="GO:0015379">
    <property type="term" value="F:potassium:chloride symporter activity"/>
    <property type="evidence" value="ECO:0007669"/>
    <property type="project" value="InterPro"/>
</dbReference>
<feature type="transmembrane region" description="Helical" evidence="13">
    <location>
        <begin position="311"/>
        <end position="328"/>
    </location>
</feature>
<keyword evidence="4" id="KW-1003">Cell membrane</keyword>
<evidence type="ECO:0000256" key="6">
    <source>
        <dbReference type="ARBA" id="ARBA00022538"/>
    </source>
</evidence>
<dbReference type="RefSeq" id="WP_143184259.1">
    <property type="nucleotide sequence ID" value="NZ_FQYR01000004.1"/>
</dbReference>
<evidence type="ECO:0000256" key="4">
    <source>
        <dbReference type="ARBA" id="ARBA00022475"/>
    </source>
</evidence>
<dbReference type="InParanoid" id="A0A1M6MD51"/>
<protein>
    <submittedName>
        <fullName evidence="14">Trk system potassium uptake protein TrkH</fullName>
    </submittedName>
</protein>
<feature type="binding site" evidence="12">
    <location>
        <position position="115"/>
    </location>
    <ligand>
        <name>K(+)</name>
        <dbReference type="ChEBI" id="CHEBI:29103"/>
    </ligand>
</feature>
<keyword evidence="15" id="KW-1185">Reference proteome</keyword>
<keyword evidence="11 13" id="KW-0472">Membrane</keyword>
<feature type="transmembrane region" description="Helical" evidence="13">
    <location>
        <begin position="246"/>
        <end position="265"/>
    </location>
</feature>
<dbReference type="GO" id="GO:0046872">
    <property type="term" value="F:metal ion binding"/>
    <property type="evidence" value="ECO:0007669"/>
    <property type="project" value="UniProtKB-KW"/>
</dbReference>
<evidence type="ECO:0000256" key="7">
    <source>
        <dbReference type="ARBA" id="ARBA00022692"/>
    </source>
</evidence>
<evidence type="ECO:0000256" key="1">
    <source>
        <dbReference type="ARBA" id="ARBA00004429"/>
    </source>
</evidence>
<evidence type="ECO:0000256" key="8">
    <source>
        <dbReference type="ARBA" id="ARBA00022958"/>
    </source>
</evidence>
<dbReference type="PANTHER" id="PTHR32024:SF2">
    <property type="entry name" value="TRK SYSTEM POTASSIUM UPTAKE PROTEIN TRKG-RELATED"/>
    <property type="match status" value="1"/>
</dbReference>
<feature type="transmembrane region" description="Helical" evidence="13">
    <location>
        <begin position="335"/>
        <end position="358"/>
    </location>
</feature>
<evidence type="ECO:0000313" key="15">
    <source>
        <dbReference type="Proteomes" id="UP000184510"/>
    </source>
</evidence>
<feature type="binding site" evidence="12">
    <location>
        <position position="223"/>
    </location>
    <ligand>
        <name>K(+)</name>
        <dbReference type="ChEBI" id="CHEBI:29103"/>
    </ligand>
</feature>
<proteinExistence type="inferred from homology"/>
<feature type="transmembrane region" description="Helical" evidence="13">
    <location>
        <begin position="281"/>
        <end position="299"/>
    </location>
</feature>
<dbReference type="EMBL" id="FQYR01000004">
    <property type="protein sequence ID" value="SHJ81388.1"/>
    <property type="molecule type" value="Genomic_DNA"/>
</dbReference>
<keyword evidence="8 12" id="KW-0630">Potassium</keyword>
<keyword evidence="6" id="KW-0633">Potassium transport</keyword>
<feature type="binding site" evidence="12">
    <location>
        <position position="114"/>
    </location>
    <ligand>
        <name>K(+)</name>
        <dbReference type="ChEBI" id="CHEBI:29103"/>
    </ligand>
</feature>
<dbReference type="InterPro" id="IPR004772">
    <property type="entry name" value="TrkH"/>
</dbReference>
<keyword evidence="3" id="KW-0813">Transport</keyword>
<name>A0A1M6MD51_9BACT</name>
<evidence type="ECO:0000256" key="2">
    <source>
        <dbReference type="ARBA" id="ARBA00009137"/>
    </source>
</evidence>
<feature type="transmembrane region" description="Helical" evidence="13">
    <location>
        <begin position="9"/>
        <end position="30"/>
    </location>
</feature>
<dbReference type="PIRSF" id="PIRSF006247">
    <property type="entry name" value="TrkH"/>
    <property type="match status" value="1"/>
</dbReference>
<feature type="transmembrane region" description="Helical" evidence="13">
    <location>
        <begin position="190"/>
        <end position="210"/>
    </location>
</feature>
<evidence type="ECO:0000256" key="3">
    <source>
        <dbReference type="ARBA" id="ARBA00022448"/>
    </source>
</evidence>
<keyword evidence="10" id="KW-0406">Ion transport</keyword>
<comment type="subcellular location">
    <subcellularLocation>
        <location evidence="1">Cell inner membrane</location>
        <topology evidence="1">Multi-pass membrane protein</topology>
    </subcellularLocation>
</comment>
<feature type="binding site" evidence="12">
    <location>
        <position position="322"/>
    </location>
    <ligand>
        <name>K(+)</name>
        <dbReference type="ChEBI" id="CHEBI:29103"/>
    </ligand>
</feature>
<feature type="transmembrane region" description="Helical" evidence="13">
    <location>
        <begin position="401"/>
        <end position="422"/>
    </location>
</feature>
<dbReference type="PANTHER" id="PTHR32024">
    <property type="entry name" value="TRK SYSTEM POTASSIUM UPTAKE PROTEIN TRKG-RELATED"/>
    <property type="match status" value="1"/>
</dbReference>
<keyword evidence="5" id="KW-0997">Cell inner membrane</keyword>
<feature type="transmembrane region" description="Helical" evidence="13">
    <location>
        <begin position="136"/>
        <end position="158"/>
    </location>
</feature>
<comment type="similarity">
    <text evidence="2">Belongs to the TrkH potassium transport family.</text>
</comment>
<dbReference type="InterPro" id="IPR003445">
    <property type="entry name" value="Cat_transpt"/>
</dbReference>